<evidence type="ECO:0000256" key="4">
    <source>
        <dbReference type="PROSITE-ProRule" id="PRU00117"/>
    </source>
</evidence>
<dbReference type="InterPro" id="IPR036612">
    <property type="entry name" value="KH_dom_type_1_sf"/>
</dbReference>
<dbReference type="Pfam" id="PF09005">
    <property type="entry name" value="FUBP_C"/>
    <property type="match status" value="1"/>
</dbReference>
<evidence type="ECO:0000313" key="7">
    <source>
        <dbReference type="WBParaSite" id="Csp11.Scaffold629.g14398.t1"/>
    </source>
</evidence>
<keyword evidence="3" id="KW-0539">Nucleus</keyword>
<dbReference type="GO" id="GO:0006355">
    <property type="term" value="P:regulation of DNA-templated transcription"/>
    <property type="evidence" value="ECO:0007669"/>
    <property type="project" value="InterPro"/>
</dbReference>
<keyword evidence="6" id="KW-1185">Reference proteome</keyword>
<evidence type="ECO:0000256" key="1">
    <source>
        <dbReference type="ARBA" id="ARBA00004123"/>
    </source>
</evidence>
<evidence type="ECO:0000313" key="6">
    <source>
        <dbReference type="Proteomes" id="UP000095282"/>
    </source>
</evidence>
<evidence type="ECO:0000259" key="5">
    <source>
        <dbReference type="SMART" id="SM00322"/>
    </source>
</evidence>
<reference evidence="7" key="1">
    <citation type="submission" date="2016-11" db="UniProtKB">
        <authorList>
            <consortium name="WormBaseParasite"/>
        </authorList>
    </citation>
    <scope>IDENTIFICATION</scope>
</reference>
<dbReference type="PROSITE" id="PS50084">
    <property type="entry name" value="KH_TYPE_1"/>
    <property type="match status" value="4"/>
</dbReference>
<dbReference type="SUPFAM" id="SSF54791">
    <property type="entry name" value="Eukaryotic type KH-domain (KH-domain type I)"/>
    <property type="match status" value="4"/>
</dbReference>
<dbReference type="GO" id="GO:0003723">
    <property type="term" value="F:RNA binding"/>
    <property type="evidence" value="ECO:0007669"/>
    <property type="project" value="UniProtKB-UniRule"/>
</dbReference>
<dbReference type="SMART" id="SM00322">
    <property type="entry name" value="KH"/>
    <property type="match status" value="4"/>
</dbReference>
<comment type="subcellular location">
    <subcellularLocation>
        <location evidence="1">Nucleus</location>
    </subcellularLocation>
</comment>
<accession>A0A1I7U379</accession>
<keyword evidence="4" id="KW-0694">RNA-binding</keyword>
<keyword evidence="2" id="KW-0677">Repeat</keyword>
<dbReference type="eggNOG" id="KOG1676">
    <property type="taxonomic scope" value="Eukaryota"/>
</dbReference>
<dbReference type="InterPro" id="IPR015096">
    <property type="entry name" value="FUBP_C"/>
</dbReference>
<organism evidence="6 7">
    <name type="scientific">Caenorhabditis tropicalis</name>
    <dbReference type="NCBI Taxonomy" id="1561998"/>
    <lineage>
        <taxon>Eukaryota</taxon>
        <taxon>Metazoa</taxon>
        <taxon>Ecdysozoa</taxon>
        <taxon>Nematoda</taxon>
        <taxon>Chromadorea</taxon>
        <taxon>Rhabditida</taxon>
        <taxon>Rhabditina</taxon>
        <taxon>Rhabditomorpha</taxon>
        <taxon>Rhabditoidea</taxon>
        <taxon>Rhabditidae</taxon>
        <taxon>Peloderinae</taxon>
        <taxon>Caenorhabditis</taxon>
    </lineage>
</organism>
<dbReference type="CDD" id="cd22398">
    <property type="entry name" value="KH-I_FUBP_rpt3"/>
    <property type="match status" value="1"/>
</dbReference>
<dbReference type="PANTHER" id="PTHR10288">
    <property type="entry name" value="KH DOMAIN CONTAINING RNA BINDING PROTEIN"/>
    <property type="match status" value="1"/>
</dbReference>
<sequence length="562" mass="59672">MNGVNSNSIQIFGTDGGIGTLKRSLETEALDGDLIPAKKPSQVGDLNMGDTDKVIEIYPVPEKVVGLVIGKGGSEIRLIQQTSGCRVQMDPDHQSVEGIRNCTIEGPVEQVAIAKEMITQVINRNNQIGLTAGAVQGELTEEMLIPADKIGLVIGKGGETIRTIQDQAGLRSCNVVQATTNATGQPKPFRMVGTPTAIETAKALVHNIMNNTQGTASMLQRPAHQSTGGQYGSYGGQEAQAKGEVIVPRVSAGMIIGKGGEMIKRLANETGTKIQFKPDTNPNSEDRVAVIMGTRDQIYRATERITEIVNRSAKNNGQLGPGNGSNAGQSVFYLHVPAGKCGLVIGKGGENIKQIERETGAVCGLAPASEQKNDDEKVFEIKGSPFQIHHASHLVKIKVGEIAPNTPVPPLQGGSAYQTQQQQQVIFSGGVQNGGYQGVASGGFIQQPQAQQYGIQQQQQWVSQNGGVSQHHVPTDIYQNSIQQPQVATSTVVLPQQAADNSPAVNPTTGAPDYSAQWAAYYRSIGLVEQAAMVESQMRRNQAAAGATGDVPNAQHQAYYSQ</sequence>
<proteinExistence type="predicted"/>
<dbReference type="WBParaSite" id="Csp11.Scaffold629.g14398.t1">
    <property type="protein sequence ID" value="Csp11.Scaffold629.g14398.t1"/>
    <property type="gene ID" value="Csp11.Scaffold629.g14398"/>
</dbReference>
<protein>
    <submittedName>
        <fullName evidence="7">KH domain-containing protein</fullName>
    </submittedName>
</protein>
<dbReference type="AlphaFoldDB" id="A0A1I7U379"/>
<feature type="domain" description="K Homology" evidence="5">
    <location>
        <begin position="137"/>
        <end position="210"/>
    </location>
</feature>
<dbReference type="InterPro" id="IPR004088">
    <property type="entry name" value="KH_dom_type_1"/>
</dbReference>
<dbReference type="GO" id="GO:0005634">
    <property type="term" value="C:nucleus"/>
    <property type="evidence" value="ECO:0007669"/>
    <property type="project" value="UniProtKB-SubCell"/>
</dbReference>
<dbReference type="Pfam" id="PF00013">
    <property type="entry name" value="KH_1"/>
    <property type="match status" value="4"/>
</dbReference>
<evidence type="ECO:0000256" key="2">
    <source>
        <dbReference type="ARBA" id="ARBA00022737"/>
    </source>
</evidence>
<dbReference type="STRING" id="1561998.A0A1I7U379"/>
<dbReference type="InterPro" id="IPR004087">
    <property type="entry name" value="KH_dom"/>
</dbReference>
<name>A0A1I7U379_9PELO</name>
<evidence type="ECO:0000256" key="3">
    <source>
        <dbReference type="ARBA" id="ARBA00023242"/>
    </source>
</evidence>
<dbReference type="Proteomes" id="UP000095282">
    <property type="component" value="Unplaced"/>
</dbReference>
<dbReference type="Gene3D" id="3.30.1370.10">
    <property type="entry name" value="K Homology domain, type 1"/>
    <property type="match status" value="4"/>
</dbReference>
<feature type="domain" description="K Homology" evidence="5">
    <location>
        <begin position="328"/>
        <end position="400"/>
    </location>
</feature>
<feature type="domain" description="K Homology" evidence="5">
    <location>
        <begin position="239"/>
        <end position="310"/>
    </location>
</feature>
<feature type="domain" description="K Homology" evidence="5">
    <location>
        <begin position="52"/>
        <end position="123"/>
    </location>
</feature>